<comment type="caution">
    <text evidence="2">The sequence shown here is derived from an EMBL/GenBank/DDBJ whole genome shotgun (WGS) entry which is preliminary data.</text>
</comment>
<dbReference type="InterPro" id="IPR006912">
    <property type="entry name" value="Harbinger_derived_prot"/>
</dbReference>
<keyword evidence="3" id="KW-1185">Reference proteome</keyword>
<evidence type="ECO:0000313" key="3">
    <source>
        <dbReference type="Proteomes" id="UP000324897"/>
    </source>
</evidence>
<feature type="compositionally biased region" description="Polar residues" evidence="1">
    <location>
        <begin position="1"/>
        <end position="14"/>
    </location>
</feature>
<gene>
    <name evidence="2" type="ORF">EJB05_04581</name>
</gene>
<dbReference type="AlphaFoldDB" id="A0A5J9WAA3"/>
<evidence type="ECO:0000313" key="2">
    <source>
        <dbReference type="EMBL" id="TVU45108.1"/>
    </source>
</evidence>
<reference evidence="2 3" key="1">
    <citation type="journal article" date="2019" name="Sci. Rep.">
        <title>A high-quality genome of Eragrostis curvula grass provides insights into Poaceae evolution and supports new strategies to enhance forage quality.</title>
        <authorList>
            <person name="Carballo J."/>
            <person name="Santos B.A.C.M."/>
            <person name="Zappacosta D."/>
            <person name="Garbus I."/>
            <person name="Selva J.P."/>
            <person name="Gallo C.A."/>
            <person name="Diaz A."/>
            <person name="Albertini E."/>
            <person name="Caccamo M."/>
            <person name="Echenique V."/>
        </authorList>
    </citation>
    <scope>NUCLEOTIDE SEQUENCE [LARGE SCALE GENOMIC DNA]</scope>
    <source>
        <strain evidence="3">cv. Victoria</strain>
        <tissue evidence="2">Leaf</tissue>
    </source>
</reference>
<accession>A0A5J9WAA3</accession>
<evidence type="ECO:0008006" key="4">
    <source>
        <dbReference type="Google" id="ProtNLM"/>
    </source>
</evidence>
<dbReference type="Gramene" id="TVU45108">
    <property type="protein sequence ID" value="TVU45108"/>
    <property type="gene ID" value="EJB05_04581"/>
</dbReference>
<dbReference type="OrthoDB" id="5034579at2759"/>
<dbReference type="PANTHER" id="PTHR47150">
    <property type="entry name" value="OS12G0169200 PROTEIN"/>
    <property type="match status" value="1"/>
</dbReference>
<protein>
    <recommendedName>
        <fullName evidence="4">DDE Tnp4 domain-containing protein</fullName>
    </recommendedName>
</protein>
<proteinExistence type="predicted"/>
<feature type="region of interest" description="Disordered" evidence="1">
    <location>
        <begin position="1"/>
        <end position="23"/>
    </location>
</feature>
<dbReference type="EMBL" id="RWGY01000004">
    <property type="protein sequence ID" value="TVU45108.1"/>
    <property type="molecule type" value="Genomic_DNA"/>
</dbReference>
<dbReference type="Proteomes" id="UP000324897">
    <property type="component" value="Chromosome 5"/>
</dbReference>
<name>A0A5J9WAA3_9POAL</name>
<sequence length="613" mass="69027">MSTPRLSQRHQTVPETAESPTLLRTMDPRSAQVIWLQQYPVSSPLSLPRRRLLPCSRVPVCPAPAGGAPVQARGQDRSCPAIEVRAPPPHKGPDGGEAKIDLGIKYGALPDEVGPLLLAARREGINVAGVSFRAARAVFDAAALVNVLRKDGADPAAAFVHRKKVPHAEKNIRDAFLLLYRGLDLLKKFRAPIVNNGYPTFIEDQPNYELLDDSEEIDAMVSAMDEESTFHRTIHERRLVPRDHADGEARIMRHYFGANPVYTPEMFRRRFRMKRHVFVRILNGVHSVDRYFQQRENCTGLLGLSPLQKVVAAMRILAYGLPADAVDEYVQIGESTAREALYHFCSAVIAAFGKEYLRSPTPADVAHLLQVGQSRGFPGMLGSIDCMHWDWRNCPTAWKGMFTGRGKHPSMILEAVASQDLWIWHAYFGLPGSCNDINVLQRSPVFSAYVHGKTPPIQFTVNGRTYDMGYYLADGIYPEWPAFVKSVHHPMERKTEHFAAMQEGARKDIERAFGVLQTRWAVIRGPAYGWERERLSDIMTDCIIMHNMIVEDEKDEATNTNFDNIGTLANPSLGSDAEREAFVVAHHKLRDRAVHLQLQRDLIEHNWMRYGSN</sequence>
<evidence type="ECO:0000256" key="1">
    <source>
        <dbReference type="SAM" id="MobiDB-lite"/>
    </source>
</evidence>
<dbReference type="PANTHER" id="PTHR47150:SF6">
    <property type="entry name" value="OS01G0872900 PROTEIN"/>
    <property type="match status" value="1"/>
</dbReference>
<feature type="non-terminal residue" evidence="2">
    <location>
        <position position="1"/>
    </location>
</feature>
<dbReference type="Pfam" id="PF04827">
    <property type="entry name" value="Plant_tran"/>
    <property type="match status" value="1"/>
</dbReference>
<organism evidence="2 3">
    <name type="scientific">Eragrostis curvula</name>
    <name type="common">weeping love grass</name>
    <dbReference type="NCBI Taxonomy" id="38414"/>
    <lineage>
        <taxon>Eukaryota</taxon>
        <taxon>Viridiplantae</taxon>
        <taxon>Streptophyta</taxon>
        <taxon>Embryophyta</taxon>
        <taxon>Tracheophyta</taxon>
        <taxon>Spermatophyta</taxon>
        <taxon>Magnoliopsida</taxon>
        <taxon>Liliopsida</taxon>
        <taxon>Poales</taxon>
        <taxon>Poaceae</taxon>
        <taxon>PACMAD clade</taxon>
        <taxon>Chloridoideae</taxon>
        <taxon>Eragrostideae</taxon>
        <taxon>Eragrostidinae</taxon>
        <taxon>Eragrostis</taxon>
    </lineage>
</organism>